<keyword evidence="3" id="KW-1185">Reference proteome</keyword>
<dbReference type="Proteomes" id="UP000824120">
    <property type="component" value="Chromosome 5"/>
</dbReference>
<reference evidence="2 3" key="1">
    <citation type="submission" date="2020-09" db="EMBL/GenBank/DDBJ databases">
        <title>De no assembly of potato wild relative species, Solanum commersonii.</title>
        <authorList>
            <person name="Cho K."/>
        </authorList>
    </citation>
    <scope>NUCLEOTIDE SEQUENCE [LARGE SCALE GENOMIC DNA]</scope>
    <source>
        <strain evidence="2">LZ3.2</strain>
        <tissue evidence="2">Leaf</tissue>
    </source>
</reference>
<gene>
    <name evidence="2" type="ORF">H5410_027892</name>
</gene>
<dbReference type="EMBL" id="JACXVP010000005">
    <property type="protein sequence ID" value="KAG5606400.1"/>
    <property type="molecule type" value="Genomic_DNA"/>
</dbReference>
<evidence type="ECO:0000313" key="3">
    <source>
        <dbReference type="Proteomes" id="UP000824120"/>
    </source>
</evidence>
<evidence type="ECO:0000313" key="2">
    <source>
        <dbReference type="EMBL" id="KAG5606400.1"/>
    </source>
</evidence>
<name>A0A9J5Z374_SOLCO</name>
<proteinExistence type="predicted"/>
<accession>A0A9J5Z374</accession>
<comment type="caution">
    <text evidence="2">The sequence shown here is derived from an EMBL/GenBank/DDBJ whole genome shotgun (WGS) entry which is preliminary data.</text>
</comment>
<protein>
    <submittedName>
        <fullName evidence="2">Uncharacterized protein</fullName>
    </submittedName>
</protein>
<feature type="region of interest" description="Disordered" evidence="1">
    <location>
        <begin position="33"/>
        <end position="59"/>
    </location>
</feature>
<dbReference type="AlphaFoldDB" id="A0A9J5Z374"/>
<organism evidence="2 3">
    <name type="scientific">Solanum commersonii</name>
    <name type="common">Commerson's wild potato</name>
    <name type="synonym">Commerson's nightshade</name>
    <dbReference type="NCBI Taxonomy" id="4109"/>
    <lineage>
        <taxon>Eukaryota</taxon>
        <taxon>Viridiplantae</taxon>
        <taxon>Streptophyta</taxon>
        <taxon>Embryophyta</taxon>
        <taxon>Tracheophyta</taxon>
        <taxon>Spermatophyta</taxon>
        <taxon>Magnoliopsida</taxon>
        <taxon>eudicotyledons</taxon>
        <taxon>Gunneridae</taxon>
        <taxon>Pentapetalae</taxon>
        <taxon>asterids</taxon>
        <taxon>lamiids</taxon>
        <taxon>Solanales</taxon>
        <taxon>Solanaceae</taxon>
        <taxon>Solanoideae</taxon>
        <taxon>Solaneae</taxon>
        <taxon>Solanum</taxon>
    </lineage>
</organism>
<feature type="non-terminal residue" evidence="2">
    <location>
        <position position="1"/>
    </location>
</feature>
<sequence length="205" mass="23844">NLSTFVELELAFEASTVNLRVFDNGIWIEERSMDTNEQKGTRQLKERRTEGENQVGDRKEQLASRRTVLQCSARSPKVTELEDVEGKSKNAIELTKGRIIEWIGDPDLLRRMFLKFKNSKFGDNIFLSFENFHFREIGSACKCSSNFMFLACSRESFKTKITDLMLKRVNGLKRRLLLIAAYWCSLETNLIRGKLFERKFIPTKV</sequence>
<evidence type="ECO:0000256" key="1">
    <source>
        <dbReference type="SAM" id="MobiDB-lite"/>
    </source>
</evidence>